<evidence type="ECO:0000256" key="2">
    <source>
        <dbReference type="ARBA" id="ARBA00022801"/>
    </source>
</evidence>
<feature type="chain" id="PRO_5032542156" description="Glycoside hydrolase family 5 domain-containing protein" evidence="4">
    <location>
        <begin position="21"/>
        <end position="610"/>
    </location>
</feature>
<dbReference type="InterPro" id="IPR049166">
    <property type="entry name" value="GH39_cat"/>
</dbReference>
<dbReference type="PANTHER" id="PTHR12631">
    <property type="entry name" value="ALPHA-L-IDURONIDASE"/>
    <property type="match status" value="1"/>
</dbReference>
<comment type="similarity">
    <text evidence="1">Belongs to the glycosyl hydrolase 39 family.</text>
</comment>
<keyword evidence="3" id="KW-0326">Glycosidase</keyword>
<feature type="signal peptide" evidence="4">
    <location>
        <begin position="1"/>
        <end position="20"/>
    </location>
</feature>
<dbReference type="Pfam" id="PF02449">
    <property type="entry name" value="Glyco_hydro_42"/>
    <property type="match status" value="1"/>
</dbReference>
<feature type="domain" description="Glycosyl hydrolases family 39 N-terminal catalytic" evidence="5">
    <location>
        <begin position="106"/>
        <end position="172"/>
    </location>
</feature>
<accession>A0A848B2B1</accession>
<keyword evidence="2" id="KW-0378">Hydrolase</keyword>
<evidence type="ECO:0000256" key="3">
    <source>
        <dbReference type="ARBA" id="ARBA00023295"/>
    </source>
</evidence>
<evidence type="ECO:0000259" key="6">
    <source>
        <dbReference type="Pfam" id="PF02449"/>
    </source>
</evidence>
<dbReference type="GO" id="GO:0005975">
    <property type="term" value="P:carbohydrate metabolic process"/>
    <property type="evidence" value="ECO:0007669"/>
    <property type="project" value="InterPro"/>
</dbReference>
<dbReference type="Proteomes" id="UP000576225">
    <property type="component" value="Unassembled WGS sequence"/>
</dbReference>
<evidence type="ECO:0000313" key="7">
    <source>
        <dbReference type="EMBL" id="NMD88863.1"/>
    </source>
</evidence>
<dbReference type="InterPro" id="IPR013529">
    <property type="entry name" value="Glyco_hydro_42_N"/>
</dbReference>
<reference evidence="7 8" key="1">
    <citation type="submission" date="2020-04" db="EMBL/GenBank/DDBJ databases">
        <authorList>
            <person name="Hitch T.C.A."/>
            <person name="Wylensek D."/>
            <person name="Clavel T."/>
        </authorList>
    </citation>
    <scope>NUCLEOTIDE SEQUENCE [LARGE SCALE GENOMIC DNA]</scope>
    <source>
        <strain evidence="7 8">COR2-253-APC-1A</strain>
    </source>
</reference>
<gene>
    <name evidence="7" type="ORF">HF882_19955</name>
</gene>
<dbReference type="AlphaFoldDB" id="A0A848B2B1"/>
<dbReference type="EMBL" id="JABAEW010000062">
    <property type="protein sequence ID" value="NMD88863.1"/>
    <property type="molecule type" value="Genomic_DNA"/>
</dbReference>
<proteinExistence type="inferred from homology"/>
<evidence type="ECO:0000313" key="8">
    <source>
        <dbReference type="Proteomes" id="UP000576225"/>
    </source>
</evidence>
<dbReference type="RefSeq" id="WP_168963865.1">
    <property type="nucleotide sequence ID" value="NZ_JABAEW010000062.1"/>
</dbReference>
<comment type="caution">
    <text evidence="7">The sequence shown here is derived from an EMBL/GenBank/DDBJ whole genome shotgun (WGS) entry which is preliminary data.</text>
</comment>
<dbReference type="InterPro" id="IPR051923">
    <property type="entry name" value="Glycosyl_Hydrolase_39"/>
</dbReference>
<dbReference type="SUPFAM" id="SSF51445">
    <property type="entry name" value="(Trans)glycosidases"/>
    <property type="match status" value="1"/>
</dbReference>
<dbReference type="Pfam" id="PF01229">
    <property type="entry name" value="Glyco_hydro_39"/>
    <property type="match status" value="1"/>
</dbReference>
<keyword evidence="4" id="KW-0732">Signal</keyword>
<evidence type="ECO:0000256" key="4">
    <source>
        <dbReference type="SAM" id="SignalP"/>
    </source>
</evidence>
<feature type="domain" description="Glycoside hydrolase family 42 N-terminal" evidence="6">
    <location>
        <begin position="36"/>
        <end position="88"/>
    </location>
</feature>
<evidence type="ECO:0008006" key="9">
    <source>
        <dbReference type="Google" id="ProtNLM"/>
    </source>
</evidence>
<dbReference type="GO" id="GO:0009341">
    <property type="term" value="C:beta-galactosidase complex"/>
    <property type="evidence" value="ECO:0007669"/>
    <property type="project" value="InterPro"/>
</dbReference>
<sequence length="610" mass="70327">MKKTVLLFVLGIGLISRLCASQYGVIAHIGQPSENHLAEAEFKLFNEIGIDWVRCDFDWSGVNPDRGKWDFRHLDRIVELAEKYNIKILPILDYDVAWYRPSHKHIDAWVDYVRRIVTRYGKKLRYWEVYNEPNLEHFWRTTPSGTEYAEFLKRTCETIKAIDPEIKVLYGGTSRIPLKFIEESYKAGAGKYFDIMCIHPYRWSDQPETLLPELQALHKLMAQYQISQPLWVTEMGYSTVLPPFYTEVLPAAFRRLNITPENTTIGIVSDADFGYAAANRDFDPELYFSDFREIKYLTLPQLHRLDPKKVPVLIPTAGGALPRQMIDDLYSYVKKGGTLIFPARIPLWYLLDKQPDGRLKTQTVFGELYKKFHMGYIHHYWKKTEKWQKPAKEFADEIEFKTPYPFLGIFLTAENLQQGDTFTPIIEGGMDDGNYAIAALYRFNSSLKGNIIASTLTSQTVPPDKQAELLPRSYLLLQACGVKKVFSYCFQSTEQKAWDIESYFGIVDRELKPQKSFYAYKTMTAHCPPGSSSPVLTNTDVCYIAHWRKPDQTPVWAIWTEQYPKRLKLNIKGKVISAVNHIGEKVDLTDKYVVSPSVTYIVGPSSVSIK</sequence>
<dbReference type="InterPro" id="IPR017853">
    <property type="entry name" value="GH"/>
</dbReference>
<name>A0A848B2B1_9BACT</name>
<dbReference type="GO" id="GO:0004565">
    <property type="term" value="F:beta-galactosidase activity"/>
    <property type="evidence" value="ECO:0007669"/>
    <property type="project" value="InterPro"/>
</dbReference>
<evidence type="ECO:0000259" key="5">
    <source>
        <dbReference type="Pfam" id="PF01229"/>
    </source>
</evidence>
<dbReference type="Gene3D" id="3.20.20.80">
    <property type="entry name" value="Glycosidases"/>
    <property type="match status" value="1"/>
</dbReference>
<protein>
    <recommendedName>
        <fullName evidence="9">Glycoside hydrolase family 5 domain-containing protein</fullName>
    </recommendedName>
</protein>
<dbReference type="PANTHER" id="PTHR12631:SF10">
    <property type="entry name" value="BETA-XYLOSIDASE-LIKE PROTEIN-RELATED"/>
    <property type="match status" value="1"/>
</dbReference>
<organism evidence="7 8">
    <name type="scientific">Victivallis vadensis</name>
    <dbReference type="NCBI Taxonomy" id="172901"/>
    <lineage>
        <taxon>Bacteria</taxon>
        <taxon>Pseudomonadati</taxon>
        <taxon>Lentisphaerota</taxon>
        <taxon>Lentisphaeria</taxon>
        <taxon>Victivallales</taxon>
        <taxon>Victivallaceae</taxon>
        <taxon>Victivallis</taxon>
    </lineage>
</organism>
<evidence type="ECO:0000256" key="1">
    <source>
        <dbReference type="ARBA" id="ARBA00008875"/>
    </source>
</evidence>